<dbReference type="InterPro" id="IPR000997">
    <property type="entry name" value="Cholinesterase"/>
</dbReference>
<dbReference type="PROSITE" id="PS00941">
    <property type="entry name" value="CARBOXYLESTERASE_B_2"/>
    <property type="match status" value="1"/>
</dbReference>
<dbReference type="Proteomes" id="UP000000561">
    <property type="component" value="Chromosome 21"/>
</dbReference>
<dbReference type="GO" id="GO:0004104">
    <property type="term" value="F:cholinesterase activity"/>
    <property type="evidence" value="ECO:0007669"/>
    <property type="project" value="InterPro"/>
</dbReference>
<evidence type="ECO:0000313" key="6">
    <source>
        <dbReference type="Proteomes" id="UP000000561"/>
    </source>
</evidence>
<sequence>MTLLSTIVCLLCSLVASINSSGAAPVAYCTGNSCAASAHAPRANSPRVTLALGTVQGTSLDYSAERFTLPYAQPPVGQLRFASPQPPTAFNASVYDATQLPKACMQQPDERYGISADNVSEDCLYLNVYRPSRPSSTTSKLPVIVWVHGGSFSSGASTAPGLDGSWLASQNNIIVVTIQYRLGMFGFFSPSAFTDGSADTSSNGKIQGNQGVRDAIQALRFVHDNMASFGGDPNRITLAGQSSGAHLIRSLLNARSASWLFQQVILHSDPANFGTQTAQTSEQVSDFALQQTGCSDLDCLRSISANDVLGASTAAVQAGRDIDPSVALTEVWRPFIDSLTGTAFEENPSDALSRAKPIIFTNVENEGGSAVGSLLLPTGAEAQRAQLRSYPISLTRQQLLDQMFNNGRASTLSNASQYAIDSNTSAYPSPAQVQLYSQSKDGLRRNLETVLTQGMFVCPTWNNAQRYAPGTPAYVALFQQGVQYPSNAANDYCSADRRVCHEDDIQLVFVDPSKLTDATKQSVVKEVQDRWVAFVRSGNPNTVTYGGWSTVDADQQTASVLRLGANSASASASSASSSAVDHVALQTGQYAGCGQIWGSQVKFDWQLYG</sequence>
<dbReference type="KEGG" id="uma:UMAG_06071"/>
<dbReference type="InParanoid" id="A0A0D1BV83"/>
<feature type="signal peptide" evidence="3">
    <location>
        <begin position="1"/>
        <end position="17"/>
    </location>
</feature>
<dbReference type="Pfam" id="PF00135">
    <property type="entry name" value="COesterase"/>
    <property type="match status" value="1"/>
</dbReference>
<dbReference type="EC" id="3.1.1.-" evidence="3"/>
<dbReference type="SUPFAM" id="SSF53474">
    <property type="entry name" value="alpha/beta-Hydrolases"/>
    <property type="match status" value="1"/>
</dbReference>
<dbReference type="InterPro" id="IPR002018">
    <property type="entry name" value="CarbesteraseB"/>
</dbReference>
<evidence type="ECO:0000313" key="5">
    <source>
        <dbReference type="EMBL" id="KIS65982.1"/>
    </source>
</evidence>
<keyword evidence="2 3" id="KW-0378">Hydrolase</keyword>
<dbReference type="EMBL" id="CM003160">
    <property type="protein sequence ID" value="KIS65982.1"/>
    <property type="molecule type" value="Genomic_DNA"/>
</dbReference>
<dbReference type="PANTHER" id="PTHR11559">
    <property type="entry name" value="CARBOXYLESTERASE"/>
    <property type="match status" value="1"/>
</dbReference>
<dbReference type="PROSITE" id="PS00122">
    <property type="entry name" value="CARBOXYLESTERASE_B_1"/>
    <property type="match status" value="1"/>
</dbReference>
<dbReference type="RefSeq" id="XP_011392432.1">
    <property type="nucleotide sequence ID" value="XM_011394130.1"/>
</dbReference>
<dbReference type="PRINTS" id="PR00878">
    <property type="entry name" value="CHOLNESTRASE"/>
</dbReference>
<feature type="chain" id="PRO_5009733018" description="Carboxylic ester hydrolase" evidence="3">
    <location>
        <begin position="18"/>
        <end position="609"/>
    </location>
</feature>
<dbReference type="AlphaFoldDB" id="A0A0D1BV83"/>
<dbReference type="InterPro" id="IPR050309">
    <property type="entry name" value="Type-B_Carboxylest/Lipase"/>
</dbReference>
<dbReference type="eggNOG" id="KOG1516">
    <property type="taxonomic scope" value="Eukaryota"/>
</dbReference>
<evidence type="ECO:0000256" key="3">
    <source>
        <dbReference type="RuleBase" id="RU361235"/>
    </source>
</evidence>
<gene>
    <name evidence="5" type="ORF">UMAG_06071</name>
</gene>
<evidence type="ECO:0000256" key="2">
    <source>
        <dbReference type="ARBA" id="ARBA00022801"/>
    </source>
</evidence>
<feature type="domain" description="Carboxylesterase type B" evidence="4">
    <location>
        <begin position="45"/>
        <end position="568"/>
    </location>
</feature>
<keyword evidence="3" id="KW-0732">Signal</keyword>
<dbReference type="OrthoDB" id="408631at2759"/>
<accession>A0A0D1BV83</accession>
<dbReference type="InterPro" id="IPR019826">
    <property type="entry name" value="Carboxylesterase_B_AS"/>
</dbReference>
<dbReference type="STRING" id="237631.A0A0D1BV83"/>
<keyword evidence="6" id="KW-1185">Reference proteome</keyword>
<evidence type="ECO:0000259" key="4">
    <source>
        <dbReference type="Pfam" id="PF00135"/>
    </source>
</evidence>
<dbReference type="ESTHER" id="ustma-A0A0D1BV83">
    <property type="family name" value="Fungal_carboxylesterase_lipase"/>
</dbReference>
<reference evidence="5 6" key="1">
    <citation type="journal article" date="2006" name="Nature">
        <title>Insights from the genome of the biotrophic fungal plant pathogen Ustilago maydis.</title>
        <authorList>
            <person name="Kamper J."/>
            <person name="Kahmann R."/>
            <person name="Bolker M."/>
            <person name="Ma L.J."/>
            <person name="Brefort T."/>
            <person name="Saville B.J."/>
            <person name="Banuett F."/>
            <person name="Kronstad J.W."/>
            <person name="Gold S.E."/>
            <person name="Muller O."/>
            <person name="Perlin M.H."/>
            <person name="Wosten H.A."/>
            <person name="de Vries R."/>
            <person name="Ruiz-Herrera J."/>
            <person name="Reynaga-Pena C.G."/>
            <person name="Snetselaar K."/>
            <person name="McCann M."/>
            <person name="Perez-Martin J."/>
            <person name="Feldbrugge M."/>
            <person name="Basse C.W."/>
            <person name="Steinberg G."/>
            <person name="Ibeas J.I."/>
            <person name="Holloman W."/>
            <person name="Guzman P."/>
            <person name="Farman M."/>
            <person name="Stajich J.E."/>
            <person name="Sentandreu R."/>
            <person name="Gonzalez-Prieto J.M."/>
            <person name="Kennell J.C."/>
            <person name="Molina L."/>
            <person name="Schirawski J."/>
            <person name="Mendoza-Mendoza A."/>
            <person name="Greilinger D."/>
            <person name="Munch K."/>
            <person name="Rossel N."/>
            <person name="Scherer M."/>
            <person name="Vranes M."/>
            <person name="Ladendorf O."/>
            <person name="Vincon V."/>
            <person name="Fuchs U."/>
            <person name="Sandrock B."/>
            <person name="Meng S."/>
            <person name="Ho E.C."/>
            <person name="Cahill M.J."/>
            <person name="Boyce K.J."/>
            <person name="Klose J."/>
            <person name="Klosterman S.J."/>
            <person name="Deelstra H.J."/>
            <person name="Ortiz-Castellanos L."/>
            <person name="Li W."/>
            <person name="Sanchez-Alonso P."/>
            <person name="Schreier P.H."/>
            <person name="Hauser-Hahn I."/>
            <person name="Vaupel M."/>
            <person name="Koopmann E."/>
            <person name="Friedrich G."/>
            <person name="Voss H."/>
            <person name="Schluter T."/>
            <person name="Margolis J."/>
            <person name="Platt D."/>
            <person name="Swimmer C."/>
            <person name="Gnirke A."/>
            <person name="Chen F."/>
            <person name="Vysotskaia V."/>
            <person name="Mannhaupt G."/>
            <person name="Guldener U."/>
            <person name="Munsterkotter M."/>
            <person name="Haase D."/>
            <person name="Oesterheld M."/>
            <person name="Mewes H.W."/>
            <person name="Mauceli E.W."/>
            <person name="DeCaprio D."/>
            <person name="Wade C.M."/>
            <person name="Butler J."/>
            <person name="Young S."/>
            <person name="Jaffe D.B."/>
            <person name="Calvo S."/>
            <person name="Nusbaum C."/>
            <person name="Galagan J."/>
            <person name="Birren B.W."/>
        </authorList>
    </citation>
    <scope>NUCLEOTIDE SEQUENCE [LARGE SCALE GENOMIC DNA]</scope>
    <source>
        <strain evidence="6">DSM 14603 / FGSC 9021 / UM521</strain>
    </source>
</reference>
<name>A0A0D1BV83_MYCMD</name>
<evidence type="ECO:0000256" key="1">
    <source>
        <dbReference type="ARBA" id="ARBA00005964"/>
    </source>
</evidence>
<dbReference type="OMA" id="TWTFARN"/>
<dbReference type="InterPro" id="IPR019819">
    <property type="entry name" value="Carboxylesterase_B_CS"/>
</dbReference>
<protein>
    <recommendedName>
        <fullName evidence="3">Carboxylic ester hydrolase</fullName>
        <ecNumber evidence="3">3.1.1.-</ecNumber>
    </recommendedName>
</protein>
<organism evidence="5 6">
    <name type="scientific">Mycosarcoma maydis</name>
    <name type="common">Corn smut fungus</name>
    <name type="synonym">Ustilago maydis</name>
    <dbReference type="NCBI Taxonomy" id="5270"/>
    <lineage>
        <taxon>Eukaryota</taxon>
        <taxon>Fungi</taxon>
        <taxon>Dikarya</taxon>
        <taxon>Basidiomycota</taxon>
        <taxon>Ustilaginomycotina</taxon>
        <taxon>Ustilaginomycetes</taxon>
        <taxon>Ustilaginales</taxon>
        <taxon>Ustilaginaceae</taxon>
        <taxon>Mycosarcoma</taxon>
    </lineage>
</organism>
<dbReference type="VEuPathDB" id="FungiDB:UMAG_06071"/>
<dbReference type="InterPro" id="IPR029058">
    <property type="entry name" value="AB_hydrolase_fold"/>
</dbReference>
<comment type="similarity">
    <text evidence="1 3">Belongs to the type-B carboxylesterase/lipase family.</text>
</comment>
<dbReference type="Gene3D" id="3.40.50.1820">
    <property type="entry name" value="alpha/beta hydrolase"/>
    <property type="match status" value="1"/>
</dbReference>
<proteinExistence type="inferred from homology"/>
<dbReference type="GeneID" id="23565783"/>